<accession>A0AAQ6IEB8</accession>
<dbReference type="Ensembl" id="ENSATET00000079331.1">
    <property type="protein sequence ID" value="ENSATEP00000072117.1"/>
    <property type="gene ID" value="ENSATEG00000033679.1"/>
</dbReference>
<dbReference type="PANTHER" id="PTHR24271">
    <property type="entry name" value="KALLIKREIN-RELATED"/>
    <property type="match status" value="1"/>
</dbReference>
<dbReference type="PROSITE" id="PS50240">
    <property type="entry name" value="TRYPSIN_DOM"/>
    <property type="match status" value="1"/>
</dbReference>
<organism evidence="7 8">
    <name type="scientific">Anabas testudineus</name>
    <name type="common">Climbing perch</name>
    <name type="synonym">Anthias testudineus</name>
    <dbReference type="NCBI Taxonomy" id="64144"/>
    <lineage>
        <taxon>Eukaryota</taxon>
        <taxon>Metazoa</taxon>
        <taxon>Chordata</taxon>
        <taxon>Craniata</taxon>
        <taxon>Vertebrata</taxon>
        <taxon>Euteleostomi</taxon>
        <taxon>Actinopterygii</taxon>
        <taxon>Neopterygii</taxon>
        <taxon>Teleostei</taxon>
        <taxon>Neoteleostei</taxon>
        <taxon>Acanthomorphata</taxon>
        <taxon>Anabantaria</taxon>
        <taxon>Anabantiformes</taxon>
        <taxon>Anabantoidei</taxon>
        <taxon>Anabantidae</taxon>
        <taxon>Anabas</taxon>
    </lineage>
</organism>
<dbReference type="InterPro" id="IPR043504">
    <property type="entry name" value="Peptidase_S1_PA_chymotrypsin"/>
</dbReference>
<dbReference type="Proteomes" id="UP000265040">
    <property type="component" value="Chromosome 4"/>
</dbReference>
<dbReference type="Gene3D" id="2.40.10.10">
    <property type="entry name" value="Trypsin-like serine proteases"/>
    <property type="match status" value="1"/>
</dbReference>
<proteinExistence type="predicted"/>
<dbReference type="InterPro" id="IPR009003">
    <property type="entry name" value="Peptidase_S1_PA"/>
</dbReference>
<dbReference type="PRINTS" id="PR00722">
    <property type="entry name" value="CHYMOTRYPSIN"/>
</dbReference>
<evidence type="ECO:0000256" key="5">
    <source>
        <dbReference type="ARBA" id="ARBA00038868"/>
    </source>
</evidence>
<keyword evidence="2" id="KW-0865">Zymogen</keyword>
<dbReference type="GO" id="GO:0006508">
    <property type="term" value="P:proteolysis"/>
    <property type="evidence" value="ECO:0007669"/>
    <property type="project" value="InterPro"/>
</dbReference>
<evidence type="ECO:0000313" key="7">
    <source>
        <dbReference type="Ensembl" id="ENSATEP00000072117.1"/>
    </source>
</evidence>
<protein>
    <recommendedName>
        <fullName evidence="5">trypsin</fullName>
        <ecNumber evidence="5">3.4.21.4</ecNumber>
    </recommendedName>
</protein>
<name>A0AAQ6IEB8_ANATE</name>
<dbReference type="InterPro" id="IPR001254">
    <property type="entry name" value="Trypsin_dom"/>
</dbReference>
<dbReference type="GO" id="GO:0004252">
    <property type="term" value="F:serine-type endopeptidase activity"/>
    <property type="evidence" value="ECO:0007669"/>
    <property type="project" value="UniProtKB-EC"/>
</dbReference>
<evidence type="ECO:0000256" key="2">
    <source>
        <dbReference type="ARBA" id="ARBA00023145"/>
    </source>
</evidence>
<evidence type="ECO:0000313" key="8">
    <source>
        <dbReference type="Proteomes" id="UP000265040"/>
    </source>
</evidence>
<dbReference type="AlphaFoldDB" id="A0AAQ6IEB8"/>
<evidence type="ECO:0000256" key="1">
    <source>
        <dbReference type="ARBA" id="ARBA00004239"/>
    </source>
</evidence>
<keyword evidence="3" id="KW-1015">Disulfide bond</keyword>
<feature type="domain" description="Peptidase S1" evidence="6">
    <location>
        <begin position="1"/>
        <end position="99"/>
    </location>
</feature>
<dbReference type="InterPro" id="IPR001314">
    <property type="entry name" value="Peptidase_S1A"/>
</dbReference>
<dbReference type="EC" id="3.4.21.4" evidence="5"/>
<comment type="subcellular location">
    <subcellularLocation>
        <location evidence="1">Secreted</location>
        <location evidence="1">Extracellular space</location>
    </subcellularLocation>
</comment>
<evidence type="ECO:0000259" key="6">
    <source>
        <dbReference type="PROSITE" id="PS50240"/>
    </source>
</evidence>
<dbReference type="Pfam" id="PF00089">
    <property type="entry name" value="Trypsin"/>
    <property type="match status" value="1"/>
</dbReference>
<reference evidence="7" key="3">
    <citation type="submission" date="2025-09" db="UniProtKB">
        <authorList>
            <consortium name="Ensembl"/>
        </authorList>
    </citation>
    <scope>IDENTIFICATION</scope>
</reference>
<dbReference type="PROSITE" id="PS00134">
    <property type="entry name" value="TRYPSIN_HIS"/>
    <property type="match status" value="1"/>
</dbReference>
<evidence type="ECO:0000256" key="3">
    <source>
        <dbReference type="ARBA" id="ARBA00023157"/>
    </source>
</evidence>
<dbReference type="PANTHER" id="PTHR24271:SF87">
    <property type="entry name" value="ARGININE ESTERASE-LIKE-RELATED"/>
    <property type="match status" value="1"/>
</dbReference>
<keyword evidence="8" id="KW-1185">Reference proteome</keyword>
<evidence type="ECO:0000256" key="4">
    <source>
        <dbReference type="ARBA" id="ARBA00036320"/>
    </source>
</evidence>
<dbReference type="SUPFAM" id="SSF50494">
    <property type="entry name" value="Trypsin-like serine proteases"/>
    <property type="match status" value="1"/>
</dbReference>
<reference evidence="7" key="2">
    <citation type="submission" date="2025-08" db="UniProtKB">
        <authorList>
            <consortium name="Ensembl"/>
        </authorList>
    </citation>
    <scope>IDENTIFICATION</scope>
</reference>
<dbReference type="FunFam" id="2.40.10.10:FF:000005">
    <property type="entry name" value="Serine protease 37"/>
    <property type="match status" value="1"/>
</dbReference>
<dbReference type="GeneTree" id="ENSGT00910000144271"/>
<reference evidence="7 8" key="1">
    <citation type="submission" date="2021-04" db="EMBL/GenBank/DDBJ databases">
        <authorList>
            <consortium name="Wellcome Sanger Institute Data Sharing"/>
        </authorList>
    </citation>
    <scope>NUCLEOTIDE SEQUENCE [LARGE SCALE GENOMIC DNA]</scope>
</reference>
<dbReference type="InterPro" id="IPR018114">
    <property type="entry name" value="TRYPSIN_HIS"/>
</dbReference>
<comment type="catalytic activity">
    <reaction evidence="4">
        <text>Preferential cleavage: Arg-|-Xaa, Lys-|-Xaa.</text>
        <dbReference type="EC" id="3.4.21.4"/>
    </reaction>
</comment>
<dbReference type="GO" id="GO:0005576">
    <property type="term" value="C:extracellular region"/>
    <property type="evidence" value="ECO:0007669"/>
    <property type="project" value="UniProtKB-SubCell"/>
</dbReference>
<sequence>MQYMVSVQNDQGHVCGGFLVSENFVVTAAHCGEVETTHVVLGTHNLKNADIKNYRLIEEKFKPKTYENIGKGSDIMLLKLSTKAEIDNSVQTIHFQRLE</sequence>